<dbReference type="PANTHER" id="PTHR42682:SF4">
    <property type="entry name" value="NADH-UBIQUINONE_PLASTOQUINONE"/>
    <property type="match status" value="1"/>
</dbReference>
<evidence type="ECO:0000256" key="6">
    <source>
        <dbReference type="ARBA" id="ARBA00023136"/>
    </source>
</evidence>
<evidence type="ECO:0000256" key="1">
    <source>
        <dbReference type="ARBA" id="ARBA00004651"/>
    </source>
</evidence>
<keyword evidence="4 7" id="KW-1133">Transmembrane helix</keyword>
<dbReference type="GO" id="GO:0016491">
    <property type="term" value="F:oxidoreductase activity"/>
    <property type="evidence" value="ECO:0007669"/>
    <property type="project" value="UniProtKB-KW"/>
</dbReference>
<evidence type="ECO:0000259" key="8">
    <source>
        <dbReference type="Pfam" id="PF00361"/>
    </source>
</evidence>
<dbReference type="EMBL" id="UINC01034215">
    <property type="protein sequence ID" value="SVB24712.1"/>
    <property type="molecule type" value="Genomic_DNA"/>
</dbReference>
<evidence type="ECO:0000256" key="7">
    <source>
        <dbReference type="SAM" id="Phobius"/>
    </source>
</evidence>
<dbReference type="PANTHER" id="PTHR42682">
    <property type="entry name" value="HYDROGENASE-4 COMPONENT F"/>
    <property type="match status" value="1"/>
</dbReference>
<keyword evidence="3 7" id="KW-0812">Transmembrane</keyword>
<feature type="transmembrane region" description="Helical" evidence="7">
    <location>
        <begin position="130"/>
        <end position="157"/>
    </location>
</feature>
<feature type="domain" description="NADH:quinone oxidoreductase/Mrp antiporter transmembrane" evidence="8">
    <location>
        <begin position="95"/>
        <end position="165"/>
    </location>
</feature>
<protein>
    <recommendedName>
        <fullName evidence="8">NADH:quinone oxidoreductase/Mrp antiporter transmembrane domain-containing protein</fullName>
    </recommendedName>
</protein>
<evidence type="ECO:0000256" key="4">
    <source>
        <dbReference type="ARBA" id="ARBA00022989"/>
    </source>
</evidence>
<sequence>MTTAVLTFWLIILLLVPVCAGARPEVLLFTLFPGVEVKFIIEPLGILFACIASSLWIITTIYSIGYMRAHQEKNQTRFYMAFAVAISCAIGISFSGNVITLFIFYELLSLSTYPLVTHAGTDDAKKGGRVYLGILLTTSIMFFLPAIIWTLHIAGTLDFTVGGILSDKTSNTVLGVILLLYMFGIG</sequence>
<feature type="transmembrane region" description="Helical" evidence="7">
    <location>
        <begin position="169"/>
        <end position="185"/>
    </location>
</feature>
<dbReference type="Pfam" id="PF00361">
    <property type="entry name" value="Proton_antipo_M"/>
    <property type="match status" value="1"/>
</dbReference>
<dbReference type="GO" id="GO:0005886">
    <property type="term" value="C:plasma membrane"/>
    <property type="evidence" value="ECO:0007669"/>
    <property type="project" value="UniProtKB-SubCell"/>
</dbReference>
<proteinExistence type="predicted"/>
<keyword evidence="2" id="KW-1003">Cell membrane</keyword>
<name>A0A382CFY4_9ZZZZ</name>
<feature type="transmembrane region" description="Helical" evidence="7">
    <location>
        <begin position="78"/>
        <end position="105"/>
    </location>
</feature>
<evidence type="ECO:0000256" key="3">
    <source>
        <dbReference type="ARBA" id="ARBA00022692"/>
    </source>
</evidence>
<comment type="subcellular location">
    <subcellularLocation>
        <location evidence="1">Cell membrane</location>
        <topology evidence="1">Multi-pass membrane protein</topology>
    </subcellularLocation>
</comment>
<accession>A0A382CFY4</accession>
<evidence type="ECO:0000313" key="9">
    <source>
        <dbReference type="EMBL" id="SVB24712.1"/>
    </source>
</evidence>
<keyword evidence="5" id="KW-0560">Oxidoreductase</keyword>
<dbReference type="InterPro" id="IPR052175">
    <property type="entry name" value="ComplexI-like_HydComp"/>
</dbReference>
<feature type="non-terminal residue" evidence="9">
    <location>
        <position position="186"/>
    </location>
</feature>
<gene>
    <name evidence="9" type="ORF">METZ01_LOCUS177566</name>
</gene>
<dbReference type="AlphaFoldDB" id="A0A382CFY4"/>
<evidence type="ECO:0000256" key="5">
    <source>
        <dbReference type="ARBA" id="ARBA00023002"/>
    </source>
</evidence>
<organism evidence="9">
    <name type="scientific">marine metagenome</name>
    <dbReference type="NCBI Taxonomy" id="408172"/>
    <lineage>
        <taxon>unclassified sequences</taxon>
        <taxon>metagenomes</taxon>
        <taxon>ecological metagenomes</taxon>
    </lineage>
</organism>
<evidence type="ECO:0000256" key="2">
    <source>
        <dbReference type="ARBA" id="ARBA00022475"/>
    </source>
</evidence>
<reference evidence="9" key="1">
    <citation type="submission" date="2018-05" db="EMBL/GenBank/DDBJ databases">
        <authorList>
            <person name="Lanie J.A."/>
            <person name="Ng W.-L."/>
            <person name="Kazmierczak K.M."/>
            <person name="Andrzejewski T.M."/>
            <person name="Davidsen T.M."/>
            <person name="Wayne K.J."/>
            <person name="Tettelin H."/>
            <person name="Glass J.I."/>
            <person name="Rusch D."/>
            <person name="Podicherti R."/>
            <person name="Tsui H.-C.T."/>
            <person name="Winkler M.E."/>
        </authorList>
    </citation>
    <scope>NUCLEOTIDE SEQUENCE</scope>
</reference>
<keyword evidence="6 7" id="KW-0472">Membrane</keyword>
<feature type="transmembrane region" description="Helical" evidence="7">
    <location>
        <begin position="44"/>
        <end position="66"/>
    </location>
</feature>
<dbReference type="InterPro" id="IPR001750">
    <property type="entry name" value="ND/Mrp_TM"/>
</dbReference>